<reference evidence="2" key="1">
    <citation type="submission" date="2023-07" db="EMBL/GenBank/DDBJ databases">
        <authorList>
            <consortium name="CYATHOMIX"/>
        </authorList>
    </citation>
    <scope>NUCLEOTIDE SEQUENCE</scope>
    <source>
        <strain evidence="2">N/A</strain>
    </source>
</reference>
<dbReference type="EMBL" id="CATQJL010000305">
    <property type="protein sequence ID" value="CAJ0601335.1"/>
    <property type="molecule type" value="Genomic_DNA"/>
</dbReference>
<protein>
    <submittedName>
        <fullName evidence="2">Uncharacterized protein</fullName>
    </submittedName>
</protein>
<proteinExistence type="predicted"/>
<name>A0AA36H034_CYLNA</name>
<keyword evidence="1" id="KW-0812">Transmembrane</keyword>
<organism evidence="2 3">
    <name type="scientific">Cylicocyclus nassatus</name>
    <name type="common">Nematode worm</name>
    <dbReference type="NCBI Taxonomy" id="53992"/>
    <lineage>
        <taxon>Eukaryota</taxon>
        <taxon>Metazoa</taxon>
        <taxon>Ecdysozoa</taxon>
        <taxon>Nematoda</taxon>
        <taxon>Chromadorea</taxon>
        <taxon>Rhabditida</taxon>
        <taxon>Rhabditina</taxon>
        <taxon>Rhabditomorpha</taxon>
        <taxon>Strongyloidea</taxon>
        <taxon>Strongylidae</taxon>
        <taxon>Cylicocyclus</taxon>
    </lineage>
</organism>
<accession>A0AA36H034</accession>
<keyword evidence="1" id="KW-1133">Transmembrane helix</keyword>
<sequence>MGSSGDVGPPVAAKFTLIFVAYVAYVLFRRLPLVLLPQVQKEIPLTREDIEHLTCFCNGYD</sequence>
<keyword evidence="3" id="KW-1185">Reference proteome</keyword>
<dbReference type="AlphaFoldDB" id="A0AA36H034"/>
<keyword evidence="1" id="KW-0472">Membrane</keyword>
<feature type="transmembrane region" description="Helical" evidence="1">
    <location>
        <begin position="12"/>
        <end position="28"/>
    </location>
</feature>
<evidence type="ECO:0000313" key="2">
    <source>
        <dbReference type="EMBL" id="CAJ0601335.1"/>
    </source>
</evidence>
<evidence type="ECO:0000313" key="3">
    <source>
        <dbReference type="Proteomes" id="UP001176961"/>
    </source>
</evidence>
<comment type="caution">
    <text evidence="2">The sequence shown here is derived from an EMBL/GenBank/DDBJ whole genome shotgun (WGS) entry which is preliminary data.</text>
</comment>
<evidence type="ECO:0000256" key="1">
    <source>
        <dbReference type="SAM" id="Phobius"/>
    </source>
</evidence>
<dbReference type="Proteomes" id="UP001176961">
    <property type="component" value="Unassembled WGS sequence"/>
</dbReference>
<gene>
    <name evidence="2" type="ORF">CYNAS_LOCUS13318</name>
</gene>